<feature type="compositionally biased region" description="Pro residues" evidence="4">
    <location>
        <begin position="558"/>
        <end position="570"/>
    </location>
</feature>
<keyword evidence="7" id="KW-1185">Reference proteome</keyword>
<keyword evidence="1" id="KW-0805">Transcription regulation</keyword>
<feature type="region of interest" description="Disordered" evidence="4">
    <location>
        <begin position="41"/>
        <end position="246"/>
    </location>
</feature>
<dbReference type="InterPro" id="IPR036431">
    <property type="entry name" value="ARID_dom_sf"/>
</dbReference>
<feature type="compositionally biased region" description="Polar residues" evidence="4">
    <location>
        <begin position="108"/>
        <end position="126"/>
    </location>
</feature>
<organism evidence="6 7">
    <name type="scientific">Zalerion maritima</name>
    <dbReference type="NCBI Taxonomy" id="339359"/>
    <lineage>
        <taxon>Eukaryota</taxon>
        <taxon>Fungi</taxon>
        <taxon>Dikarya</taxon>
        <taxon>Ascomycota</taxon>
        <taxon>Pezizomycotina</taxon>
        <taxon>Sordariomycetes</taxon>
        <taxon>Lulworthiomycetidae</taxon>
        <taxon>Lulworthiales</taxon>
        <taxon>Lulworthiaceae</taxon>
        <taxon>Zalerion</taxon>
    </lineage>
</organism>
<dbReference type="SUPFAM" id="SSF46774">
    <property type="entry name" value="ARID-like"/>
    <property type="match status" value="1"/>
</dbReference>
<dbReference type="PROSITE" id="PS51011">
    <property type="entry name" value="ARID"/>
    <property type="match status" value="1"/>
</dbReference>
<accession>A0AAD5RI66</accession>
<dbReference type="AlphaFoldDB" id="A0AAD5RI66"/>
<evidence type="ECO:0000256" key="4">
    <source>
        <dbReference type="SAM" id="MobiDB-lite"/>
    </source>
</evidence>
<dbReference type="InterPro" id="IPR051232">
    <property type="entry name" value="ARID/SWI1_ChromRemod"/>
</dbReference>
<dbReference type="GO" id="GO:0006357">
    <property type="term" value="P:regulation of transcription by RNA polymerase II"/>
    <property type="evidence" value="ECO:0007669"/>
    <property type="project" value="TreeGrafter"/>
</dbReference>
<sequence>MSSWMNDAPTVNVNGNGFPHINDPSHNAGVMMDPAAFIATNPAQGFNPAQPPQQFANPQQQQQMMAAMQNGGRNPSPSFNPNQQQQNPMYQTNSVIPSKRPRPREDSIASSPRPNPNMLPTSRAETPQQAGFQQSFQQPPQQQQNPTGQPQYPHLQPNGTSNATPSPIMANQLRPGSVPQRVSTASPHPFSPASQQFPQPSPVPSEHGGTPQPNPYMQNNSFQPGYGGAPSPARPSPSPNPIANQMMHPQMGQIGQMPGPGQMNQMGQMGHMQGPMPGQMPSQMPGQMPNQQMMAQMQQLQMHQLQSMQMQQQLQAMQMQGASPAQIQAQQQKLMYQKVLQQQMQSNMQMGGQMQNQGMPQNRGQMVGKQPGQQMPNGQQGPPHMRPQQPNRNINPEAFMKNLTAFMTAKGKQLNPNPIVDNRPTNLLHLFQVTMSRGGYKNTTANNGWVHIANMLGYPPAQHPTAGQQLKGHFEANLLEFEIAWSSQQSAKKGMPNQPGNAQGMPAPPQTPVKQMTAGQMSPTASQTPQGPQSRAPTPAKQMPAGPQQASVNGFSTPQPPHAQPQPPNTTPKHHHNNLSRSAEPSAHPEFAQPVGHPVMKPGIQPHAQQAGATPTSVTTARFPAPFSKDPDAYLPCSREVSTHGGFELIPLAKLGDELELYRPDAPRYNELGNIDISALTRSLQCGIHGEVRLALDTLATISGRSPMMLELSRCEDLLEAMIDCAEEQVDMLVENTVEVSDEILINSYEDVARACRIDTLSIRVVHIFGTEDYELDRAVDRLVCLTTILRNLSFVELNFKPLAEDYVIKFLCVVIRYLGSRNMLLRKNSNTLDFMKDIVILLSNIAHEIELPGKEQALCLLQFLLAFAPAHVATTGSTQLYFASYEPALQPYLPAAVDSLAKLFARDEPNRRHYKSLFATDASSSPPYELLTRTFALAISPIPDQTRDAHPQLLDPITKAREAFLMQGLLAADIIASIAPGYDSGLTRTWLGSGTGFAQNLFRLIRILSSQFEGGPAGRPGGRGRHNKDDGLIYMVRLGMSMLRKLSEKAKDPNDPVDSIPPNVVPSRDTVYGALQMQSNEWHAQGILKEIIAYAALEE</sequence>
<reference evidence="6" key="1">
    <citation type="submission" date="2022-07" db="EMBL/GenBank/DDBJ databases">
        <title>Draft genome sequence of Zalerion maritima ATCC 34329, a (micro)plastics degrading marine fungus.</title>
        <authorList>
            <person name="Paco A."/>
            <person name="Goncalves M.F.M."/>
            <person name="Rocha-Santos T.A.P."/>
            <person name="Alves A."/>
        </authorList>
    </citation>
    <scope>NUCLEOTIDE SEQUENCE</scope>
    <source>
        <strain evidence="6">ATCC 34329</strain>
    </source>
</reference>
<feature type="compositionally biased region" description="Polar residues" evidence="4">
    <location>
        <begin position="607"/>
        <end position="620"/>
    </location>
</feature>
<dbReference type="GO" id="GO:0016514">
    <property type="term" value="C:SWI/SNF complex"/>
    <property type="evidence" value="ECO:0007669"/>
    <property type="project" value="TreeGrafter"/>
</dbReference>
<keyword evidence="2" id="KW-0804">Transcription</keyword>
<evidence type="ECO:0000256" key="3">
    <source>
        <dbReference type="ARBA" id="ARBA00023242"/>
    </source>
</evidence>
<protein>
    <submittedName>
        <fullName evidence="6">Arid bright dna binding domain-containing protein</fullName>
    </submittedName>
</protein>
<dbReference type="InterPro" id="IPR001606">
    <property type="entry name" value="ARID_dom"/>
</dbReference>
<dbReference type="Pfam" id="PF01388">
    <property type="entry name" value="ARID"/>
    <property type="match status" value="1"/>
</dbReference>
<keyword evidence="3" id="KW-0539">Nucleus</keyword>
<dbReference type="Gene3D" id="1.10.150.60">
    <property type="entry name" value="ARID DNA-binding domain"/>
    <property type="match status" value="1"/>
</dbReference>
<proteinExistence type="predicted"/>
<dbReference type="SMART" id="SM01014">
    <property type="entry name" value="ARID"/>
    <property type="match status" value="1"/>
</dbReference>
<feature type="compositionally biased region" description="Polar residues" evidence="4">
    <location>
        <begin position="512"/>
        <end position="536"/>
    </location>
</feature>
<feature type="compositionally biased region" description="Low complexity" evidence="4">
    <location>
        <begin position="185"/>
        <end position="198"/>
    </location>
</feature>
<name>A0AAD5RI66_9PEZI</name>
<dbReference type="PANTHER" id="PTHR13964">
    <property type="entry name" value="RBP-RELATED"/>
    <property type="match status" value="1"/>
</dbReference>
<evidence type="ECO:0000313" key="7">
    <source>
        <dbReference type="Proteomes" id="UP001201980"/>
    </source>
</evidence>
<feature type="domain" description="ARID" evidence="5">
    <location>
        <begin position="393"/>
        <end position="486"/>
    </location>
</feature>
<feature type="compositionally biased region" description="Low complexity" evidence="4">
    <location>
        <begin position="127"/>
        <end position="153"/>
    </location>
</feature>
<dbReference type="EMBL" id="JAKWBI020000446">
    <property type="protein sequence ID" value="KAJ2894919.1"/>
    <property type="molecule type" value="Genomic_DNA"/>
</dbReference>
<feature type="compositionally biased region" description="Low complexity" evidence="4">
    <location>
        <begin position="351"/>
        <end position="383"/>
    </location>
</feature>
<evidence type="ECO:0000259" key="5">
    <source>
        <dbReference type="PROSITE" id="PS51011"/>
    </source>
</evidence>
<evidence type="ECO:0000256" key="1">
    <source>
        <dbReference type="ARBA" id="ARBA00023015"/>
    </source>
</evidence>
<feature type="region of interest" description="Disordered" evidence="4">
    <location>
        <begin position="351"/>
        <end position="392"/>
    </location>
</feature>
<dbReference type="SMART" id="SM00501">
    <property type="entry name" value="BRIGHT"/>
    <property type="match status" value="1"/>
</dbReference>
<dbReference type="Proteomes" id="UP001201980">
    <property type="component" value="Unassembled WGS sequence"/>
</dbReference>
<evidence type="ECO:0000313" key="6">
    <source>
        <dbReference type="EMBL" id="KAJ2894919.1"/>
    </source>
</evidence>
<feature type="region of interest" description="Disordered" evidence="4">
    <location>
        <begin position="488"/>
        <end position="621"/>
    </location>
</feature>
<dbReference type="GO" id="GO:0000976">
    <property type="term" value="F:transcription cis-regulatory region binding"/>
    <property type="evidence" value="ECO:0007669"/>
    <property type="project" value="TreeGrafter"/>
</dbReference>
<comment type="caution">
    <text evidence="6">The sequence shown here is derived from an EMBL/GenBank/DDBJ whole genome shotgun (WGS) entry which is preliminary data.</text>
</comment>
<evidence type="ECO:0000256" key="2">
    <source>
        <dbReference type="ARBA" id="ARBA00023163"/>
    </source>
</evidence>
<dbReference type="PANTHER" id="PTHR13964:SF27">
    <property type="entry name" value="HAT-TRICK, ISOFORM D"/>
    <property type="match status" value="1"/>
</dbReference>
<gene>
    <name evidence="6" type="ORF">MKZ38_007088</name>
</gene>
<feature type="compositionally biased region" description="Low complexity" evidence="4">
    <location>
        <begin position="42"/>
        <end position="88"/>
    </location>
</feature>